<keyword evidence="1" id="KW-1277">Toxin-antitoxin system</keyword>
<dbReference type="Proteomes" id="UP000295550">
    <property type="component" value="Unassembled WGS sequence"/>
</dbReference>
<evidence type="ECO:0000313" key="3">
    <source>
        <dbReference type="Proteomes" id="UP000295550"/>
    </source>
</evidence>
<dbReference type="InterPro" id="IPR009956">
    <property type="entry name" value="Post-segregation_anti-tox_CcdA"/>
</dbReference>
<dbReference type="EMBL" id="PUJX01000029">
    <property type="protein sequence ID" value="TDB45503.1"/>
    <property type="molecule type" value="Genomic_DNA"/>
</dbReference>
<proteinExistence type="predicted"/>
<sequence>MRCLMKIQYVSTVERKRSGKRGTNVYLTAELVDEARDLGINLSATLDKMLSDVVREKRRQQWKAENKVGIHAFNEFERDAGLFTDDDEYGVI</sequence>
<dbReference type="AlphaFoldDB" id="A0A4R4IX45"/>
<dbReference type="Pfam" id="PF07362">
    <property type="entry name" value="CcdA"/>
    <property type="match status" value="1"/>
</dbReference>
<evidence type="ECO:0000313" key="2">
    <source>
        <dbReference type="EMBL" id="TDB45503.1"/>
    </source>
</evidence>
<protein>
    <submittedName>
        <fullName evidence="2">Acetoacetyl-CoA synthase</fullName>
    </submittedName>
</protein>
<comment type="caution">
    <text evidence="2">The sequence shown here is derived from an EMBL/GenBank/DDBJ whole genome shotgun (WGS) entry which is preliminary data.</text>
</comment>
<organism evidence="2 3">
    <name type="scientific">Photorhabdus luminescens subsp. mexicana</name>
    <dbReference type="NCBI Taxonomy" id="2100167"/>
    <lineage>
        <taxon>Bacteria</taxon>
        <taxon>Pseudomonadati</taxon>
        <taxon>Pseudomonadota</taxon>
        <taxon>Gammaproteobacteria</taxon>
        <taxon>Enterobacterales</taxon>
        <taxon>Morganellaceae</taxon>
        <taxon>Photorhabdus</taxon>
    </lineage>
</organism>
<gene>
    <name evidence="2" type="ORF">C5468_20550</name>
</gene>
<accession>A0A4R4IX45</accession>
<reference evidence="2 3" key="1">
    <citation type="journal article" date="2019" name="Int. J. Syst. Evol. Microbiol.">
        <title>Photorhabdus khanii subsp. guanajuatensis subsp. nov., isolated from Heterorhabditis atacamensis, and Photorhabdus luminescens subsp. mexicana subsp. nov., isolated from Heterorhabditis mexicana entomopathogenic nematodes.</title>
        <authorList>
            <person name="Machado R.A.R."/>
            <person name="Bruno P."/>
            <person name="Arce C.C.M."/>
            <person name="Liechti N."/>
            <person name="Kohler A."/>
            <person name="Bernal J."/>
            <person name="Bruggmann R."/>
            <person name="Turlings T.C.J."/>
        </authorList>
    </citation>
    <scope>NUCLEOTIDE SEQUENCE [LARGE SCALE GENOMIC DNA]</scope>
    <source>
        <strain evidence="2 3">MEX47-22</strain>
    </source>
</reference>
<evidence type="ECO:0000256" key="1">
    <source>
        <dbReference type="ARBA" id="ARBA00022649"/>
    </source>
</evidence>
<name>A0A4R4IX45_PHOLU</name>